<keyword evidence="6" id="KW-0175">Coiled coil</keyword>
<keyword evidence="11" id="KW-1185">Reference proteome</keyword>
<evidence type="ECO:0000256" key="7">
    <source>
        <dbReference type="SAM" id="Phobius"/>
    </source>
</evidence>
<dbReference type="AlphaFoldDB" id="A0A2T1HQC7"/>
<keyword evidence="4 7" id="KW-1133">Transmembrane helix</keyword>
<dbReference type="RefSeq" id="WP_106338102.1">
    <property type="nucleotide sequence ID" value="NZ_PVZS01000019.1"/>
</dbReference>
<evidence type="ECO:0000313" key="10">
    <source>
        <dbReference type="EMBL" id="PSC03864.1"/>
    </source>
</evidence>
<organism evidence="10 11">
    <name type="scientific">Alsobacter soli</name>
    <dbReference type="NCBI Taxonomy" id="2109933"/>
    <lineage>
        <taxon>Bacteria</taxon>
        <taxon>Pseudomonadati</taxon>
        <taxon>Pseudomonadota</taxon>
        <taxon>Alphaproteobacteria</taxon>
        <taxon>Hyphomicrobiales</taxon>
        <taxon>Alsobacteraceae</taxon>
        <taxon>Alsobacter</taxon>
    </lineage>
</organism>
<dbReference type="OrthoDB" id="8234632at2"/>
<keyword evidence="5 7" id="KW-0472">Membrane</keyword>
<evidence type="ECO:0000256" key="4">
    <source>
        <dbReference type="ARBA" id="ARBA00022989"/>
    </source>
</evidence>
<dbReference type="InterPro" id="IPR032807">
    <property type="entry name" value="GNVR"/>
</dbReference>
<evidence type="ECO:0000256" key="3">
    <source>
        <dbReference type="ARBA" id="ARBA00022692"/>
    </source>
</evidence>
<dbReference type="Pfam" id="PF02706">
    <property type="entry name" value="Wzz"/>
    <property type="match status" value="1"/>
</dbReference>
<evidence type="ECO:0000259" key="9">
    <source>
        <dbReference type="Pfam" id="PF13807"/>
    </source>
</evidence>
<feature type="transmembrane region" description="Helical" evidence="7">
    <location>
        <begin position="21"/>
        <end position="43"/>
    </location>
</feature>
<keyword evidence="2" id="KW-1003">Cell membrane</keyword>
<evidence type="ECO:0000256" key="6">
    <source>
        <dbReference type="SAM" id="Coils"/>
    </source>
</evidence>
<dbReference type="Proteomes" id="UP000239772">
    <property type="component" value="Unassembled WGS sequence"/>
</dbReference>
<dbReference type="InterPro" id="IPR050445">
    <property type="entry name" value="Bact_polysacc_biosynth/exp"/>
</dbReference>
<evidence type="ECO:0000313" key="11">
    <source>
        <dbReference type="Proteomes" id="UP000239772"/>
    </source>
</evidence>
<dbReference type="PANTHER" id="PTHR32309">
    <property type="entry name" value="TYROSINE-PROTEIN KINASE"/>
    <property type="match status" value="1"/>
</dbReference>
<feature type="domain" description="Polysaccharide chain length determinant N-terminal" evidence="8">
    <location>
        <begin position="11"/>
        <end position="92"/>
    </location>
</feature>
<proteinExistence type="predicted"/>
<evidence type="ECO:0000256" key="2">
    <source>
        <dbReference type="ARBA" id="ARBA00022475"/>
    </source>
</evidence>
<comment type="subcellular location">
    <subcellularLocation>
        <location evidence="1">Cell membrane</location>
        <topology evidence="1">Multi-pass membrane protein</topology>
    </subcellularLocation>
</comment>
<feature type="transmembrane region" description="Helical" evidence="7">
    <location>
        <begin position="420"/>
        <end position="441"/>
    </location>
</feature>
<evidence type="ECO:0000259" key="8">
    <source>
        <dbReference type="Pfam" id="PF02706"/>
    </source>
</evidence>
<dbReference type="GO" id="GO:0005886">
    <property type="term" value="C:plasma membrane"/>
    <property type="evidence" value="ECO:0007669"/>
    <property type="project" value="UniProtKB-SubCell"/>
</dbReference>
<gene>
    <name evidence="10" type="ORF">SLNSH_16445</name>
</gene>
<evidence type="ECO:0000256" key="1">
    <source>
        <dbReference type="ARBA" id="ARBA00004651"/>
    </source>
</evidence>
<evidence type="ECO:0008006" key="12">
    <source>
        <dbReference type="Google" id="ProtNLM"/>
    </source>
</evidence>
<dbReference type="EMBL" id="PVZS01000019">
    <property type="protein sequence ID" value="PSC03864.1"/>
    <property type="molecule type" value="Genomic_DNA"/>
</dbReference>
<protein>
    <recommendedName>
        <fullName evidence="12">Polysaccharide chain length determinant N-terminal domain-containing protein</fullName>
    </recommendedName>
</protein>
<name>A0A2T1HQC7_9HYPH</name>
<keyword evidence="3 7" id="KW-0812">Transmembrane</keyword>
<feature type="coiled-coil region" evidence="6">
    <location>
        <begin position="334"/>
        <end position="361"/>
    </location>
</feature>
<comment type="caution">
    <text evidence="10">The sequence shown here is derived from an EMBL/GenBank/DDBJ whole genome shotgun (WGS) entry which is preliminary data.</text>
</comment>
<evidence type="ECO:0000256" key="5">
    <source>
        <dbReference type="ARBA" id="ARBA00023136"/>
    </source>
</evidence>
<dbReference type="PANTHER" id="PTHR32309:SF31">
    <property type="entry name" value="CAPSULAR EXOPOLYSACCHARIDE FAMILY"/>
    <property type="match status" value="1"/>
</dbReference>
<reference evidence="11" key="1">
    <citation type="submission" date="2018-03" db="EMBL/GenBank/DDBJ databases">
        <authorList>
            <person name="Sun L."/>
            <person name="Liu H."/>
            <person name="Chen W."/>
            <person name="Huang K."/>
            <person name="Liu W."/>
            <person name="Gao X."/>
        </authorList>
    </citation>
    <scope>NUCLEOTIDE SEQUENCE [LARGE SCALE GENOMIC DNA]</scope>
    <source>
        <strain evidence="11">SH9</strain>
    </source>
</reference>
<accession>A0A2T1HQC7</accession>
<feature type="domain" description="Tyrosine-protein kinase G-rich" evidence="9">
    <location>
        <begin position="367"/>
        <end position="443"/>
    </location>
</feature>
<dbReference type="InterPro" id="IPR003856">
    <property type="entry name" value="LPS_length_determ_N"/>
</dbReference>
<sequence length="475" mass="52176">MIERRTFDPSLTSIFAAVWRHWVTVSFAIILGALLSLAAYLLVTPSYEATTSLLIGQSASNTETPDPAKRSADFVNSQARIAESDEVVRAAIERVGMANLDLREQTQLDGFGGKLRAMVRQVRGLSPEDHKPIDPMDIAVAQLNKSIKVNTEPNTDVLKISFRHPDREIAARFTNALAEAFMERQMKLLDKPGAISFFRVQTARFDAEVEKQSAQFENFVKTGHIYSIEDQRSLLLKRASELQAALSTTRGQLADKMGQKAALQNQLKLLKPVTGSPFVLSFVESLSTVDHNGNTVTPRGEGGRTQGGGDAPPLLMVKVFQDAMAAFRMADAEILGLQEVAKQQTEELNKINQELSGLLANQAEFERLKRGVALATYNAEQYAKRAMEEQINEDFRAAKLSNVRVIQRASAPLKAAFPNGIIFIGLGILFGAFAGIGLALLRETLAERAAMRDGTFAYAHVGLGPATSWWRQDRG</sequence>
<dbReference type="Pfam" id="PF13807">
    <property type="entry name" value="GNVR"/>
    <property type="match status" value="1"/>
</dbReference>